<evidence type="ECO:0000256" key="2">
    <source>
        <dbReference type="SAM" id="SignalP"/>
    </source>
</evidence>
<dbReference type="EMBL" id="FWXD01000034">
    <property type="protein sequence ID" value="SMC29407.1"/>
    <property type="molecule type" value="Genomic_DNA"/>
</dbReference>
<evidence type="ECO:0000256" key="1">
    <source>
        <dbReference type="SAM" id="MobiDB-lite"/>
    </source>
</evidence>
<evidence type="ECO:0008006" key="5">
    <source>
        <dbReference type="Google" id="ProtNLM"/>
    </source>
</evidence>
<gene>
    <name evidence="3" type="ORF">SAMN02745857_03820</name>
</gene>
<proteinExistence type="predicted"/>
<dbReference type="STRING" id="1121001.SAMN02745857_03820"/>
<dbReference type="AlphaFoldDB" id="A0A1W1XZV7"/>
<reference evidence="3 4" key="1">
    <citation type="submission" date="2017-04" db="EMBL/GenBank/DDBJ databases">
        <authorList>
            <person name="Afonso C.L."/>
            <person name="Miller P.J."/>
            <person name="Scott M.A."/>
            <person name="Spackman E."/>
            <person name="Goraichik I."/>
            <person name="Dimitrov K.M."/>
            <person name="Suarez D.L."/>
            <person name="Swayne D.E."/>
        </authorList>
    </citation>
    <scope>NUCLEOTIDE SEQUENCE [LARGE SCALE GENOMIC DNA]</scope>
    <source>
        <strain evidence="3 4">DSM 23236</strain>
    </source>
</reference>
<feature type="chain" id="PRO_5012009193" description="LTXXQ motif family protein" evidence="2">
    <location>
        <begin position="23"/>
        <end position="130"/>
    </location>
</feature>
<organism evidence="3 4">
    <name type="scientific">Andreprevotia lacus DSM 23236</name>
    <dbReference type="NCBI Taxonomy" id="1121001"/>
    <lineage>
        <taxon>Bacteria</taxon>
        <taxon>Pseudomonadati</taxon>
        <taxon>Pseudomonadota</taxon>
        <taxon>Betaproteobacteria</taxon>
        <taxon>Neisseriales</taxon>
        <taxon>Chitinibacteraceae</taxon>
        <taxon>Andreprevotia</taxon>
    </lineage>
</organism>
<name>A0A1W1XZV7_9NEIS</name>
<sequence>MQATLKFLIAALFVGASLGASANDAHHPAEGKAVASKPAQAEKPTAKAANEQMQKLRAARDKLATAKTPAERQMAMQESMSVMKGAMQAMHKDCMSKGMGKGMNHDGDMMEMMMQMMDQQSSMMSMPMNQ</sequence>
<protein>
    <recommendedName>
        <fullName evidence="5">LTXXQ motif family protein</fullName>
    </recommendedName>
</protein>
<keyword evidence="4" id="KW-1185">Reference proteome</keyword>
<accession>A0A1W1XZV7</accession>
<feature type="region of interest" description="Disordered" evidence="1">
    <location>
        <begin position="22"/>
        <end position="52"/>
    </location>
</feature>
<feature type="signal peptide" evidence="2">
    <location>
        <begin position="1"/>
        <end position="22"/>
    </location>
</feature>
<evidence type="ECO:0000313" key="3">
    <source>
        <dbReference type="EMBL" id="SMC29407.1"/>
    </source>
</evidence>
<dbReference type="Proteomes" id="UP000192761">
    <property type="component" value="Unassembled WGS sequence"/>
</dbReference>
<keyword evidence="2" id="KW-0732">Signal</keyword>
<evidence type="ECO:0000313" key="4">
    <source>
        <dbReference type="Proteomes" id="UP000192761"/>
    </source>
</evidence>